<organism evidence="10 11">
    <name type="scientific">Halorubellus litoreus</name>
    <dbReference type="NCBI Taxonomy" id="755308"/>
    <lineage>
        <taxon>Archaea</taxon>
        <taxon>Methanobacteriati</taxon>
        <taxon>Methanobacteriota</taxon>
        <taxon>Stenosarchaea group</taxon>
        <taxon>Halobacteria</taxon>
        <taxon>Halobacteriales</taxon>
        <taxon>Halorubellaceae</taxon>
        <taxon>Halorubellus</taxon>
    </lineage>
</organism>
<dbReference type="PANTHER" id="PTHR33406">
    <property type="entry name" value="MEMBRANE PROTEIN MJ1562-RELATED"/>
    <property type="match status" value="1"/>
</dbReference>
<dbReference type="AlphaFoldDB" id="A0ABD5VFV3"/>
<evidence type="ECO:0000259" key="9">
    <source>
        <dbReference type="PROSITE" id="PS50156"/>
    </source>
</evidence>
<dbReference type="Pfam" id="PF03176">
    <property type="entry name" value="MMPL"/>
    <property type="match status" value="2"/>
</dbReference>
<evidence type="ECO:0000256" key="1">
    <source>
        <dbReference type="ARBA" id="ARBA00004651"/>
    </source>
</evidence>
<dbReference type="RefSeq" id="WP_336351319.1">
    <property type="nucleotide sequence ID" value="NZ_JAZAQL010000003.1"/>
</dbReference>
<feature type="transmembrane region" description="Helical" evidence="8">
    <location>
        <begin position="16"/>
        <end position="36"/>
    </location>
</feature>
<keyword evidence="5 8" id="KW-1133">Transmembrane helix</keyword>
<keyword evidence="11" id="KW-1185">Reference proteome</keyword>
<sequence>MSTIDRLASVATDHPAIVVAVMLVLTGVFGAGLADVEESSSISGLSGDSPAREAYDEVEQRFSDQGSNTTVTMVAVRNDTGNALSRGSLLSTLRYQRSLHQNRTLNRTLAGDQATASVANVVARAAVAAERERTLPDPVLTDWTDSERTDIDASENASARPEPPTLDEQITQLESMNASQVSTVVERVLDPDRSSPGKRAALRLLPQSYEPGSTTADTHLVVVVQETGGDVAVEVALPERVTDGQVAARELAKDRSDGQQYYLYSGGLMSGQQSTAISDSLAILGPLALLFVLVVLSIAYRDPVDIVLGLLGIGVVLAWTMGLMGWLGIAFGQTMIAVPILLIGLSVDYALHVVMRYREERADEAASPATAMRRSLVGVGPALALVTATTAIGFLANLTSQMGDIRMFGVVSAIGILATLCVFGLLVPALKVGVDSLLARVGLDRRPSSLGSNETVSGLLRGGASAATRAPVAVLVLVALVTAGGAVGATQVDIATPETSFMADDPPAWTEDLPEAVQPSEYFLKENRRFIYGNFQTPDKQGYVYVEGNVTSAAVLDDVTRATDVAESSDAVLTGPDGDPVVVTPVTAMRTAASQNDSFNATFHAADTDGNGVPDRNVASVYDAFYETTPRLAARTLHRSDDGTYDGLLVRIAVNGNLDRDAAVAPLYGAAETMEDADGVSVIATGSPVTSKNLNDGLATTVIESLTLTLGVVLVLLTVIFHVREGAASLGLVTLLPIFCSVTWLLGTMWLLSIPIGLTTALVGSISVGLGVDYAIHVSERFAEEFEGETDSETALQRTSTGTGSALFSSAMTTAAGFGVLSFALLPALRQFGIVLAIGIVYSFVASVYVQPSLLELWSRYRSETTLPAKATPSASDD</sequence>
<feature type="transmembrane region" description="Helical" evidence="8">
    <location>
        <begin position="408"/>
        <end position="430"/>
    </location>
</feature>
<comment type="caution">
    <text evidence="10">The sequence shown here is derived from an EMBL/GenBank/DDBJ whole genome shotgun (WGS) entry which is preliminary data.</text>
</comment>
<protein>
    <submittedName>
        <fullName evidence="10">RND family transporter</fullName>
    </submittedName>
</protein>
<dbReference type="EMBL" id="JBHSXN010000003">
    <property type="protein sequence ID" value="MFC6954367.1"/>
    <property type="molecule type" value="Genomic_DNA"/>
</dbReference>
<dbReference type="Gene3D" id="1.20.1640.10">
    <property type="entry name" value="Multidrug efflux transporter AcrB transmembrane domain"/>
    <property type="match status" value="2"/>
</dbReference>
<evidence type="ECO:0000256" key="6">
    <source>
        <dbReference type="ARBA" id="ARBA00023136"/>
    </source>
</evidence>
<evidence type="ECO:0000256" key="7">
    <source>
        <dbReference type="SAM" id="MobiDB-lite"/>
    </source>
</evidence>
<keyword evidence="6 8" id="KW-0472">Membrane</keyword>
<evidence type="ECO:0000256" key="8">
    <source>
        <dbReference type="SAM" id="Phobius"/>
    </source>
</evidence>
<feature type="domain" description="SSD" evidence="9">
    <location>
        <begin position="730"/>
        <end position="857"/>
    </location>
</feature>
<dbReference type="InterPro" id="IPR000731">
    <property type="entry name" value="SSD"/>
</dbReference>
<comment type="subcellular location">
    <subcellularLocation>
        <location evidence="1">Cell membrane</location>
        <topology evidence="1">Multi-pass membrane protein</topology>
    </subcellularLocation>
</comment>
<dbReference type="Proteomes" id="UP001596395">
    <property type="component" value="Unassembled WGS sequence"/>
</dbReference>
<keyword evidence="4 8" id="KW-0812">Transmembrane</keyword>
<feature type="transmembrane region" description="Helical" evidence="8">
    <location>
        <begin position="697"/>
        <end position="720"/>
    </location>
</feature>
<feature type="region of interest" description="Disordered" evidence="7">
    <location>
        <begin position="139"/>
        <end position="166"/>
    </location>
</feature>
<feature type="transmembrane region" description="Helical" evidence="8">
    <location>
        <begin position="806"/>
        <end position="826"/>
    </location>
</feature>
<accession>A0ABD5VFV3</accession>
<feature type="transmembrane region" description="Helical" evidence="8">
    <location>
        <begin position="375"/>
        <end position="396"/>
    </location>
</feature>
<feature type="transmembrane region" description="Helical" evidence="8">
    <location>
        <begin position="281"/>
        <end position="300"/>
    </location>
</feature>
<keyword evidence="3" id="KW-1003">Cell membrane</keyword>
<feature type="transmembrane region" description="Helical" evidence="8">
    <location>
        <begin position="306"/>
        <end position="329"/>
    </location>
</feature>
<dbReference type="InterPro" id="IPR004869">
    <property type="entry name" value="MMPL_dom"/>
</dbReference>
<feature type="transmembrane region" description="Helical" evidence="8">
    <location>
        <begin position="832"/>
        <end position="850"/>
    </location>
</feature>
<dbReference type="InterPro" id="IPR050545">
    <property type="entry name" value="Mycobact_MmpL"/>
</dbReference>
<proteinExistence type="inferred from homology"/>
<dbReference type="PROSITE" id="PS50156">
    <property type="entry name" value="SSD"/>
    <property type="match status" value="2"/>
</dbReference>
<evidence type="ECO:0000256" key="4">
    <source>
        <dbReference type="ARBA" id="ARBA00022692"/>
    </source>
</evidence>
<evidence type="ECO:0000313" key="11">
    <source>
        <dbReference type="Proteomes" id="UP001596395"/>
    </source>
</evidence>
<dbReference type="GO" id="GO:0005886">
    <property type="term" value="C:plasma membrane"/>
    <property type="evidence" value="ECO:0007669"/>
    <property type="project" value="UniProtKB-SubCell"/>
</dbReference>
<dbReference type="PANTHER" id="PTHR33406:SF6">
    <property type="entry name" value="MEMBRANE PROTEIN YDGH-RELATED"/>
    <property type="match status" value="1"/>
</dbReference>
<evidence type="ECO:0000256" key="3">
    <source>
        <dbReference type="ARBA" id="ARBA00022475"/>
    </source>
</evidence>
<comment type="similarity">
    <text evidence="2">Belongs to the resistance-nodulation-cell division (RND) (TC 2.A.6) family. MmpL subfamily.</text>
</comment>
<feature type="transmembrane region" description="Helical" evidence="8">
    <location>
        <begin position="336"/>
        <end position="355"/>
    </location>
</feature>
<evidence type="ECO:0000313" key="10">
    <source>
        <dbReference type="EMBL" id="MFC6954367.1"/>
    </source>
</evidence>
<feature type="transmembrane region" description="Helical" evidence="8">
    <location>
        <begin position="727"/>
        <end position="746"/>
    </location>
</feature>
<reference evidence="10 11" key="1">
    <citation type="journal article" date="2019" name="Int. J. Syst. Evol. Microbiol.">
        <title>The Global Catalogue of Microorganisms (GCM) 10K type strain sequencing project: providing services to taxonomists for standard genome sequencing and annotation.</title>
        <authorList>
            <consortium name="The Broad Institute Genomics Platform"/>
            <consortium name="The Broad Institute Genome Sequencing Center for Infectious Disease"/>
            <person name="Wu L."/>
            <person name="Ma J."/>
        </authorList>
    </citation>
    <scope>NUCLEOTIDE SEQUENCE [LARGE SCALE GENOMIC DNA]</scope>
    <source>
        <strain evidence="10 11">GX26</strain>
    </source>
</reference>
<feature type="domain" description="SSD" evidence="9">
    <location>
        <begin position="307"/>
        <end position="433"/>
    </location>
</feature>
<dbReference type="SUPFAM" id="SSF82866">
    <property type="entry name" value="Multidrug efflux transporter AcrB transmembrane domain"/>
    <property type="match status" value="2"/>
</dbReference>
<name>A0ABD5VFV3_9EURY</name>
<gene>
    <name evidence="10" type="ORF">ACFQGB_16000</name>
</gene>
<evidence type="ECO:0000256" key="2">
    <source>
        <dbReference type="ARBA" id="ARBA00010157"/>
    </source>
</evidence>
<evidence type="ECO:0000256" key="5">
    <source>
        <dbReference type="ARBA" id="ARBA00022989"/>
    </source>
</evidence>